<evidence type="ECO:0000259" key="10">
    <source>
        <dbReference type="Pfam" id="PF13622"/>
    </source>
</evidence>
<dbReference type="EC" id="3.1.2.20" evidence="5"/>
<dbReference type="InterPro" id="IPR003703">
    <property type="entry name" value="Acyl_CoA_thio"/>
</dbReference>
<dbReference type="CDD" id="cd03445">
    <property type="entry name" value="Thioesterase_II_repeat2"/>
    <property type="match status" value="1"/>
</dbReference>
<evidence type="ECO:0000256" key="4">
    <source>
        <dbReference type="ARBA" id="ARBA00023098"/>
    </source>
</evidence>
<dbReference type="InterPro" id="IPR025652">
    <property type="entry name" value="TesB_C"/>
</dbReference>
<sequence length="287" mass="32657">MHVLEDLIALLTLKKVDDTIYEGENYQAPWGRVFGGQVLGQSLHAAYQTVPDDRVVHSLHGYFILGGDLRYPIRYEVDTIRNGGSFTTRRVVAKQNGKAIFNMAASFQVRAEGVDHQIPMPNLIPPEKLTTSLEQLEEIKETFPSAYHRLRAIQPKVFDFKPVEKFTAQLAKNGSPFFNIWLRTAEKAPIDLRMQHQLMAYASDYNLLTTATLPHREKLNKGNTFYASLDHAIWFHRDFDIQNWLLYSMDSPSASNSRGFARGSIFDRKGILVASVAQEGLMREQVI</sequence>
<comment type="subunit">
    <text evidence="2">Homotetramer.</text>
</comment>
<reference evidence="11 12" key="1">
    <citation type="submission" date="2019-05" db="EMBL/GenBank/DDBJ databases">
        <title>Genome sequencing of F202Z8.</title>
        <authorList>
            <person name="Kwon Y.M."/>
        </authorList>
    </citation>
    <scope>NUCLEOTIDE SEQUENCE [LARGE SCALE GENOMIC DNA]</scope>
    <source>
        <strain evidence="11 12">F202Z8</strain>
    </source>
</reference>
<keyword evidence="3" id="KW-0378">Hydrolase</keyword>
<dbReference type="RefSeq" id="WP_138851936.1">
    <property type="nucleotide sequence ID" value="NZ_CP040710.1"/>
</dbReference>
<dbReference type="Gene3D" id="2.40.160.210">
    <property type="entry name" value="Acyl-CoA thioesterase, double hotdog domain"/>
    <property type="match status" value="1"/>
</dbReference>
<dbReference type="EMBL" id="CP040710">
    <property type="protein sequence ID" value="QCW99583.1"/>
    <property type="molecule type" value="Genomic_DNA"/>
</dbReference>
<dbReference type="PANTHER" id="PTHR11066">
    <property type="entry name" value="ACYL-COA THIOESTERASE"/>
    <property type="match status" value="1"/>
</dbReference>
<comment type="catalytic activity">
    <reaction evidence="6">
        <text>a fatty acyl-CoA + H2O = a fatty acid + CoA + H(+)</text>
        <dbReference type="Rhea" id="RHEA:16781"/>
        <dbReference type="ChEBI" id="CHEBI:15377"/>
        <dbReference type="ChEBI" id="CHEBI:15378"/>
        <dbReference type="ChEBI" id="CHEBI:28868"/>
        <dbReference type="ChEBI" id="CHEBI:57287"/>
        <dbReference type="ChEBI" id="CHEBI:77636"/>
        <dbReference type="EC" id="3.1.2.20"/>
    </reaction>
    <physiologicalReaction direction="left-to-right" evidence="6">
        <dbReference type="Rhea" id="RHEA:16782"/>
    </physiologicalReaction>
</comment>
<dbReference type="OrthoDB" id="9781019at2"/>
<evidence type="ECO:0000313" key="12">
    <source>
        <dbReference type="Proteomes" id="UP000310017"/>
    </source>
</evidence>
<organism evidence="11 12">
    <name type="scientific">Aggregatimonas sangjinii</name>
    <dbReference type="NCBI Taxonomy" id="2583587"/>
    <lineage>
        <taxon>Bacteria</taxon>
        <taxon>Pseudomonadati</taxon>
        <taxon>Bacteroidota</taxon>
        <taxon>Flavobacteriia</taxon>
        <taxon>Flavobacteriales</taxon>
        <taxon>Flavobacteriaceae</taxon>
        <taxon>Aggregatimonas</taxon>
    </lineage>
</organism>
<name>A0A5B7SSE3_9FLAO</name>
<dbReference type="Pfam" id="PF13622">
    <property type="entry name" value="4HBT_3"/>
    <property type="match status" value="1"/>
</dbReference>
<accession>A0A5B7SSE3</accession>
<keyword evidence="4" id="KW-0443">Lipid metabolism</keyword>
<evidence type="ECO:0000256" key="5">
    <source>
        <dbReference type="ARBA" id="ARBA00038894"/>
    </source>
</evidence>
<evidence type="ECO:0000256" key="8">
    <source>
        <dbReference type="ARBA" id="ARBA00079653"/>
    </source>
</evidence>
<feature type="domain" description="Acyl-CoA thioesterase-like N-terminal HotDog" evidence="10">
    <location>
        <begin position="29"/>
        <end position="108"/>
    </location>
</feature>
<proteinExistence type="inferred from homology"/>
<protein>
    <recommendedName>
        <fullName evidence="7">Acyl-CoA thioesterase 2</fullName>
        <ecNumber evidence="5">3.1.2.20</ecNumber>
    </recommendedName>
    <alternativeName>
        <fullName evidence="8">Thioesterase II</fullName>
    </alternativeName>
</protein>
<dbReference type="GO" id="GO:0047617">
    <property type="term" value="F:fatty acyl-CoA hydrolase activity"/>
    <property type="evidence" value="ECO:0007669"/>
    <property type="project" value="UniProtKB-EC"/>
</dbReference>
<dbReference type="SUPFAM" id="SSF54637">
    <property type="entry name" value="Thioesterase/thiol ester dehydrase-isomerase"/>
    <property type="match status" value="2"/>
</dbReference>
<evidence type="ECO:0000256" key="7">
    <source>
        <dbReference type="ARBA" id="ARBA00071120"/>
    </source>
</evidence>
<evidence type="ECO:0000256" key="2">
    <source>
        <dbReference type="ARBA" id="ARBA00011881"/>
    </source>
</evidence>
<evidence type="ECO:0000259" key="9">
    <source>
        <dbReference type="Pfam" id="PF02551"/>
    </source>
</evidence>
<dbReference type="CDD" id="cd03444">
    <property type="entry name" value="Thioesterase_II_repeat1"/>
    <property type="match status" value="1"/>
</dbReference>
<dbReference type="InterPro" id="IPR029069">
    <property type="entry name" value="HotDog_dom_sf"/>
</dbReference>
<evidence type="ECO:0000256" key="1">
    <source>
        <dbReference type="ARBA" id="ARBA00006538"/>
    </source>
</evidence>
<evidence type="ECO:0000313" key="11">
    <source>
        <dbReference type="EMBL" id="QCW99583.1"/>
    </source>
</evidence>
<comment type="similarity">
    <text evidence="1">Belongs to the C/M/P thioester hydrolase family.</text>
</comment>
<feature type="domain" description="Acyl-CoA thioesterase 2 C-terminal" evidence="9">
    <location>
        <begin position="179"/>
        <end position="281"/>
    </location>
</feature>
<dbReference type="Proteomes" id="UP000310017">
    <property type="component" value="Chromosome"/>
</dbReference>
<dbReference type="PANTHER" id="PTHR11066:SF34">
    <property type="entry name" value="ACYL-COENZYME A THIOESTERASE 8"/>
    <property type="match status" value="1"/>
</dbReference>
<dbReference type="InterPro" id="IPR042171">
    <property type="entry name" value="Acyl-CoA_hotdog"/>
</dbReference>
<dbReference type="GO" id="GO:0009062">
    <property type="term" value="P:fatty acid catabolic process"/>
    <property type="evidence" value="ECO:0007669"/>
    <property type="project" value="TreeGrafter"/>
</dbReference>
<evidence type="ECO:0000256" key="6">
    <source>
        <dbReference type="ARBA" id="ARBA00050943"/>
    </source>
</evidence>
<dbReference type="FunFam" id="2.40.160.210:FF:000001">
    <property type="entry name" value="Acyl-CoA thioesterase II"/>
    <property type="match status" value="1"/>
</dbReference>
<dbReference type="Pfam" id="PF02551">
    <property type="entry name" value="Acyl_CoA_thio"/>
    <property type="match status" value="1"/>
</dbReference>
<dbReference type="GO" id="GO:0006637">
    <property type="term" value="P:acyl-CoA metabolic process"/>
    <property type="evidence" value="ECO:0007669"/>
    <property type="project" value="InterPro"/>
</dbReference>
<dbReference type="AlphaFoldDB" id="A0A5B7SSE3"/>
<dbReference type="KEGG" id="asag:FGM00_05505"/>
<gene>
    <name evidence="11" type="ORF">FGM00_05505</name>
</gene>
<keyword evidence="12" id="KW-1185">Reference proteome</keyword>
<dbReference type="InterPro" id="IPR049449">
    <property type="entry name" value="TesB_ACOT8-like_N"/>
</dbReference>
<evidence type="ECO:0000256" key="3">
    <source>
        <dbReference type="ARBA" id="ARBA00022801"/>
    </source>
</evidence>